<evidence type="ECO:0000313" key="3">
    <source>
        <dbReference type="Proteomes" id="UP000309038"/>
    </source>
</evidence>
<protein>
    <submittedName>
        <fullName evidence="2">Uncharacterized protein</fullName>
    </submittedName>
</protein>
<feature type="compositionally biased region" description="Acidic residues" evidence="1">
    <location>
        <begin position="131"/>
        <end position="144"/>
    </location>
</feature>
<dbReference type="Proteomes" id="UP000309038">
    <property type="component" value="Unassembled WGS sequence"/>
</dbReference>
<proteinExistence type="predicted"/>
<feature type="compositionally biased region" description="Low complexity" evidence="1">
    <location>
        <begin position="145"/>
        <end position="164"/>
    </location>
</feature>
<keyword evidence="3" id="KW-1185">Reference proteome</keyword>
<organism evidence="2 3">
    <name type="scientific">Hermanssonia centrifuga</name>
    <dbReference type="NCBI Taxonomy" id="98765"/>
    <lineage>
        <taxon>Eukaryota</taxon>
        <taxon>Fungi</taxon>
        <taxon>Dikarya</taxon>
        <taxon>Basidiomycota</taxon>
        <taxon>Agaricomycotina</taxon>
        <taxon>Agaricomycetes</taxon>
        <taxon>Polyporales</taxon>
        <taxon>Meruliaceae</taxon>
        <taxon>Hermanssonia</taxon>
    </lineage>
</organism>
<gene>
    <name evidence="2" type="ORF">EW026_g5502</name>
</gene>
<feature type="region of interest" description="Disordered" evidence="1">
    <location>
        <begin position="1"/>
        <end position="23"/>
    </location>
</feature>
<feature type="region of interest" description="Disordered" evidence="1">
    <location>
        <begin position="131"/>
        <end position="182"/>
    </location>
</feature>
<accession>A0A4S4KFP6</accession>
<dbReference type="AlphaFoldDB" id="A0A4S4KFP6"/>
<feature type="region of interest" description="Disordered" evidence="1">
    <location>
        <begin position="43"/>
        <end position="116"/>
    </location>
</feature>
<dbReference type="EMBL" id="SGPJ01000245">
    <property type="protein sequence ID" value="THG96307.1"/>
    <property type="molecule type" value="Genomic_DNA"/>
</dbReference>
<reference evidence="2 3" key="1">
    <citation type="submission" date="2019-02" db="EMBL/GenBank/DDBJ databases">
        <title>Genome sequencing of the rare red list fungi Phlebia centrifuga.</title>
        <authorList>
            <person name="Buettner E."/>
            <person name="Kellner H."/>
        </authorList>
    </citation>
    <scope>NUCLEOTIDE SEQUENCE [LARGE SCALE GENOMIC DNA]</scope>
    <source>
        <strain evidence="2 3">DSM 108282</strain>
    </source>
</reference>
<name>A0A4S4KFP6_9APHY</name>
<comment type="caution">
    <text evidence="2">The sequence shown here is derived from an EMBL/GenBank/DDBJ whole genome shotgun (WGS) entry which is preliminary data.</text>
</comment>
<evidence type="ECO:0000313" key="2">
    <source>
        <dbReference type="EMBL" id="THG96307.1"/>
    </source>
</evidence>
<sequence>MSPRPRPILKRTKTPSSSAAQGRGQVTYALPFATCKAVHSPHVHFPPTPSIVASTHPAHSPRTYDRKPILVSPNECGLSDRKLYSPPADFEVERPERERGRSRRSSTNKDENLSVKGSYFHPRAFEACEPEPFLDDHDEDEDTDTSSSLSPPLLVQDLSTSEDSSGSEDSDDVTTPPDSKLEAVTSAKALPPLPLSSHNPFSVTSSLYGTRQVPGSIKLVDGPSMQRPFLKRADKGSSLDLTNGFWATLDEGCLGGF</sequence>
<evidence type="ECO:0000256" key="1">
    <source>
        <dbReference type="SAM" id="MobiDB-lite"/>
    </source>
</evidence>